<dbReference type="STRING" id="1449351.RISW2_01080"/>
<protein>
    <recommendedName>
        <fullName evidence="3">Lipoprotein</fullName>
    </recommendedName>
</protein>
<comment type="caution">
    <text evidence="1">The sequence shown here is derived from an EMBL/GenBank/DDBJ whole genome shotgun (WGS) entry which is preliminary data.</text>
</comment>
<evidence type="ECO:0008006" key="3">
    <source>
        <dbReference type="Google" id="ProtNLM"/>
    </source>
</evidence>
<sequence length="239" mass="26926">MRALLCLALVLLAACGRPLTDNERAFAAAVQGPDLNTARVRFHDGHFAGAITYTRPIRPRLTCQERIWPPSRGETVTVSPGATTFFNRVLYREDLYREDFLAGYPDTVDLVDAMLFAHEMTHVWQWQNRRVTGYHPLRAAFEHTSSPDPYLFDPEGTARFLDHGYEQQGAIVEEYVCCRLLDPEAPRTARLREMIGAVMPIGRLEAAIDRPNVRVPWPEADFANICAAPSPEEMAQAAQ</sequence>
<gene>
    <name evidence="1" type="ORF">RISW2_01080</name>
</gene>
<accession>X7FE36</accession>
<organism evidence="1 2">
    <name type="scientific">Roseivivax isoporae LMG 25204</name>
    <dbReference type="NCBI Taxonomy" id="1449351"/>
    <lineage>
        <taxon>Bacteria</taxon>
        <taxon>Pseudomonadati</taxon>
        <taxon>Pseudomonadota</taxon>
        <taxon>Alphaproteobacteria</taxon>
        <taxon>Rhodobacterales</taxon>
        <taxon>Roseobacteraceae</taxon>
        <taxon>Roseivivax</taxon>
    </lineage>
</organism>
<reference evidence="1 2" key="1">
    <citation type="submission" date="2014-01" db="EMBL/GenBank/DDBJ databases">
        <title>Roseivivax isoporae LMG 25204 Genome Sequencing.</title>
        <authorList>
            <person name="Lai Q."/>
            <person name="Li G."/>
            <person name="Shao Z."/>
        </authorList>
    </citation>
    <scope>NUCLEOTIDE SEQUENCE [LARGE SCALE GENOMIC DNA]</scope>
    <source>
        <strain evidence="1 2">LMG 25204</strain>
    </source>
</reference>
<evidence type="ECO:0000313" key="1">
    <source>
        <dbReference type="EMBL" id="ETX31003.1"/>
    </source>
</evidence>
<dbReference type="RefSeq" id="WP_051491717.1">
    <property type="nucleotide sequence ID" value="NZ_JAME01000001.1"/>
</dbReference>
<dbReference type="PROSITE" id="PS51257">
    <property type="entry name" value="PROKAR_LIPOPROTEIN"/>
    <property type="match status" value="1"/>
</dbReference>
<dbReference type="Proteomes" id="UP000023430">
    <property type="component" value="Unassembled WGS sequence"/>
</dbReference>
<dbReference type="EMBL" id="JAME01000001">
    <property type="protein sequence ID" value="ETX31003.1"/>
    <property type="molecule type" value="Genomic_DNA"/>
</dbReference>
<dbReference type="PATRIC" id="fig|1449351.3.peg.224"/>
<dbReference type="AlphaFoldDB" id="X7FE36"/>
<dbReference type="eggNOG" id="ENOG502Z8XR">
    <property type="taxonomic scope" value="Bacteria"/>
</dbReference>
<name>X7FE36_9RHOB</name>
<evidence type="ECO:0000313" key="2">
    <source>
        <dbReference type="Proteomes" id="UP000023430"/>
    </source>
</evidence>
<dbReference type="OrthoDB" id="8686772at2"/>
<proteinExistence type="predicted"/>
<keyword evidence="2" id="KW-1185">Reference proteome</keyword>